<dbReference type="Proteomes" id="UP000596742">
    <property type="component" value="Unassembled WGS sequence"/>
</dbReference>
<evidence type="ECO:0000256" key="1">
    <source>
        <dbReference type="SAM" id="MobiDB-lite"/>
    </source>
</evidence>
<dbReference type="EMBL" id="UYJE01003597">
    <property type="protein sequence ID" value="VDI20679.1"/>
    <property type="molecule type" value="Genomic_DNA"/>
</dbReference>
<gene>
    <name evidence="2" type="ORF">MGAL_10B032812</name>
</gene>
<name>A0A8B6DL16_MYTGA</name>
<feature type="compositionally biased region" description="Basic and acidic residues" evidence="1">
    <location>
        <begin position="72"/>
        <end position="82"/>
    </location>
</feature>
<comment type="caution">
    <text evidence="2">The sequence shown here is derived from an EMBL/GenBank/DDBJ whole genome shotgun (WGS) entry which is preliminary data.</text>
</comment>
<evidence type="ECO:0000313" key="2">
    <source>
        <dbReference type="EMBL" id="VDI20679.1"/>
    </source>
</evidence>
<protein>
    <submittedName>
        <fullName evidence="2">Uncharacterized protein</fullName>
    </submittedName>
</protein>
<accession>A0A8B6DL16</accession>
<feature type="compositionally biased region" description="Basic and acidic residues" evidence="1">
    <location>
        <begin position="8"/>
        <end position="27"/>
    </location>
</feature>
<evidence type="ECO:0000313" key="3">
    <source>
        <dbReference type="Proteomes" id="UP000596742"/>
    </source>
</evidence>
<feature type="compositionally biased region" description="Basic residues" evidence="1">
    <location>
        <begin position="117"/>
        <end position="126"/>
    </location>
</feature>
<dbReference type="AlphaFoldDB" id="A0A8B6DL16"/>
<proteinExistence type="predicted"/>
<organism evidence="2 3">
    <name type="scientific">Mytilus galloprovincialis</name>
    <name type="common">Mediterranean mussel</name>
    <dbReference type="NCBI Taxonomy" id="29158"/>
    <lineage>
        <taxon>Eukaryota</taxon>
        <taxon>Metazoa</taxon>
        <taxon>Spiralia</taxon>
        <taxon>Lophotrochozoa</taxon>
        <taxon>Mollusca</taxon>
        <taxon>Bivalvia</taxon>
        <taxon>Autobranchia</taxon>
        <taxon>Pteriomorphia</taxon>
        <taxon>Mytilida</taxon>
        <taxon>Mytiloidea</taxon>
        <taxon>Mytilidae</taxon>
        <taxon>Mytilinae</taxon>
        <taxon>Mytilus</taxon>
    </lineage>
</organism>
<reference evidence="2" key="1">
    <citation type="submission" date="2018-11" db="EMBL/GenBank/DDBJ databases">
        <authorList>
            <person name="Alioto T."/>
            <person name="Alioto T."/>
        </authorList>
    </citation>
    <scope>NUCLEOTIDE SEQUENCE</scope>
</reference>
<feature type="compositionally biased region" description="Basic and acidic residues" evidence="1">
    <location>
        <begin position="47"/>
        <end position="65"/>
    </location>
</feature>
<keyword evidence="3" id="KW-1185">Reference proteome</keyword>
<feature type="region of interest" description="Disordered" evidence="1">
    <location>
        <begin position="1"/>
        <end position="132"/>
    </location>
</feature>
<sequence>MSSASDEGSFKRGNDWKFGREQAERKKKDAGHRGAGSRLPASTQRLSRRDLDRSGRRARTLKERSQSPQENSRGRKRDDETCRWFQTESQKPGEEGKRKTGKGLSVGEGHYSEKKRGQVKSPRKTVRKPDGPWGIVDLQFQAQHCPVETRTNQPARKTDGFRLCVRLMAAMLGPST</sequence>